<evidence type="ECO:0000313" key="1">
    <source>
        <dbReference type="EMBL" id="VDK70848.1"/>
    </source>
</evidence>
<evidence type="ECO:0000313" key="3">
    <source>
        <dbReference type="WBParaSite" id="nOo.2.0.1.t03866-RA"/>
    </source>
</evidence>
<protein>
    <submittedName>
        <fullName evidence="1 3">Uncharacterized protein</fullName>
    </submittedName>
</protein>
<dbReference type="OrthoDB" id="5810822at2759"/>
<accession>A0A182E775</accession>
<name>A0A182E775_ONCOC</name>
<dbReference type="WBParaSite" id="nOo.2.0.1.t03866-RA">
    <property type="protein sequence ID" value="nOo.2.0.1.t03866-RA"/>
    <property type="gene ID" value="nOo.2.0.1.g03866"/>
</dbReference>
<keyword evidence="2" id="KW-1185">Reference proteome</keyword>
<sequence>MDSIQENICLDLHLVMKLADDETILMKFDEDQKNIDEAGSVLEEKVMCSIYSVLYCSIENDNRMRFPHMDSNSNANGFDEPMEKPSSEPLLSYADCELPEIPKTTTSGQYFEFEQIANGIDGYFDENSDTEDENFGDNEDDSFVFDICRVRRFRRSSKSPPEIHSCKRLGNGRTMHHIDTDEICKEVEEEGLDPEDVLCTVREGYRKAPPLAQEDDFDDVDI</sequence>
<proteinExistence type="predicted"/>
<dbReference type="Proteomes" id="UP000271087">
    <property type="component" value="Unassembled WGS sequence"/>
</dbReference>
<evidence type="ECO:0000313" key="2">
    <source>
        <dbReference type="Proteomes" id="UP000271087"/>
    </source>
</evidence>
<reference evidence="1 2" key="2">
    <citation type="submission" date="2018-08" db="EMBL/GenBank/DDBJ databases">
        <authorList>
            <person name="Laetsch R D."/>
            <person name="Stevens L."/>
            <person name="Kumar S."/>
            <person name="Blaxter L. M."/>
        </authorList>
    </citation>
    <scope>NUCLEOTIDE SEQUENCE [LARGE SCALE GENOMIC DNA]</scope>
</reference>
<dbReference type="EMBL" id="UYRW01000791">
    <property type="protein sequence ID" value="VDK70848.1"/>
    <property type="molecule type" value="Genomic_DNA"/>
</dbReference>
<organism evidence="3">
    <name type="scientific">Onchocerca ochengi</name>
    <name type="common">Filarial nematode worm</name>
    <dbReference type="NCBI Taxonomy" id="42157"/>
    <lineage>
        <taxon>Eukaryota</taxon>
        <taxon>Metazoa</taxon>
        <taxon>Ecdysozoa</taxon>
        <taxon>Nematoda</taxon>
        <taxon>Chromadorea</taxon>
        <taxon>Rhabditida</taxon>
        <taxon>Spirurina</taxon>
        <taxon>Spiruromorpha</taxon>
        <taxon>Filarioidea</taxon>
        <taxon>Onchocercidae</taxon>
        <taxon>Onchocerca</taxon>
    </lineage>
</organism>
<reference evidence="3" key="1">
    <citation type="submission" date="2016-06" db="UniProtKB">
        <authorList>
            <consortium name="WormBaseParasite"/>
        </authorList>
    </citation>
    <scope>IDENTIFICATION</scope>
</reference>
<dbReference type="AlphaFoldDB" id="A0A182E775"/>
<gene>
    <name evidence="1" type="ORF">NOO_LOCUS3866</name>
</gene>